<dbReference type="PROSITE" id="PS00198">
    <property type="entry name" value="4FE4S_FER_1"/>
    <property type="match status" value="1"/>
</dbReference>
<dbReference type="GO" id="GO:0046872">
    <property type="term" value="F:metal ion binding"/>
    <property type="evidence" value="ECO:0007669"/>
    <property type="project" value="UniProtKB-KW"/>
</dbReference>
<dbReference type="GO" id="GO:0051536">
    <property type="term" value="F:iron-sulfur cluster binding"/>
    <property type="evidence" value="ECO:0007669"/>
    <property type="project" value="UniProtKB-KW"/>
</dbReference>
<protein>
    <submittedName>
        <fullName evidence="5">4Fe-4S dicluster domain-containing protein</fullName>
    </submittedName>
</protein>
<dbReference type="InterPro" id="IPR017896">
    <property type="entry name" value="4Fe4S_Fe-S-bd"/>
</dbReference>
<dbReference type="SUPFAM" id="SSF54862">
    <property type="entry name" value="4Fe-4S ferredoxins"/>
    <property type="match status" value="1"/>
</dbReference>
<gene>
    <name evidence="5" type="ORF">D1B31_22685</name>
</gene>
<dbReference type="Pfam" id="PF12838">
    <property type="entry name" value="Fer4_7"/>
    <property type="match status" value="1"/>
</dbReference>
<evidence type="ECO:0000256" key="2">
    <source>
        <dbReference type="ARBA" id="ARBA00023004"/>
    </source>
</evidence>
<keyword evidence="3" id="KW-0411">Iron-sulfur</keyword>
<dbReference type="Gene3D" id="3.30.70.20">
    <property type="match status" value="1"/>
</dbReference>
<dbReference type="AlphaFoldDB" id="A0A417YET8"/>
<keyword evidence="1" id="KW-0479">Metal-binding</keyword>
<reference evidence="5 6" key="1">
    <citation type="journal article" date="2017" name="Int. J. Syst. Evol. Microbiol.">
        <title>Bacillus notoginsengisoli sp. nov., a novel bacterium isolated from the rhizosphere of Panax notoginseng.</title>
        <authorList>
            <person name="Zhang M.Y."/>
            <person name="Cheng J."/>
            <person name="Cai Y."/>
            <person name="Zhang T.Y."/>
            <person name="Wu Y.Y."/>
            <person name="Manikprabhu D."/>
            <person name="Li W.J."/>
            <person name="Zhang Y.X."/>
        </authorList>
    </citation>
    <scope>NUCLEOTIDE SEQUENCE [LARGE SCALE GENOMIC DNA]</scope>
    <source>
        <strain evidence="5 6">JCM 30743</strain>
    </source>
</reference>
<dbReference type="InterPro" id="IPR017900">
    <property type="entry name" value="4Fe4S_Fe_S_CS"/>
</dbReference>
<dbReference type="PANTHER" id="PTHR43122">
    <property type="entry name" value="FERREDOXIN SUBUNIT OF PYRUVATE:FLAVODOXIN OXIDOREDUCTASE-RELATED"/>
    <property type="match status" value="1"/>
</dbReference>
<keyword evidence="2" id="KW-0408">Iron</keyword>
<evidence type="ECO:0000256" key="1">
    <source>
        <dbReference type="ARBA" id="ARBA00022723"/>
    </source>
</evidence>
<dbReference type="OrthoDB" id="9804603at2"/>
<evidence type="ECO:0000313" key="5">
    <source>
        <dbReference type="EMBL" id="RHW31194.1"/>
    </source>
</evidence>
<evidence type="ECO:0000313" key="6">
    <source>
        <dbReference type="Proteomes" id="UP000284416"/>
    </source>
</evidence>
<sequence length="78" mass="8647">MEVEPRVVFNEKYCKSCSLCIQVCPVNIIFLSDYLNGKGYRPAAVIEQGKCISCAKCGQVCPDGVISVYRPEKKKLSV</sequence>
<name>A0A417YET8_9BACI</name>
<dbReference type="EMBL" id="QWEG01000024">
    <property type="protein sequence ID" value="RHW31194.1"/>
    <property type="molecule type" value="Genomic_DNA"/>
</dbReference>
<accession>A0A417YET8</accession>
<organism evidence="5 6">
    <name type="scientific">Neobacillus notoginsengisoli</name>
    <dbReference type="NCBI Taxonomy" id="1578198"/>
    <lineage>
        <taxon>Bacteria</taxon>
        <taxon>Bacillati</taxon>
        <taxon>Bacillota</taxon>
        <taxon>Bacilli</taxon>
        <taxon>Bacillales</taxon>
        <taxon>Bacillaceae</taxon>
        <taxon>Neobacillus</taxon>
    </lineage>
</organism>
<feature type="domain" description="4Fe-4S ferredoxin-type" evidence="4">
    <location>
        <begin position="42"/>
        <end position="71"/>
    </location>
</feature>
<evidence type="ECO:0000259" key="4">
    <source>
        <dbReference type="PROSITE" id="PS51379"/>
    </source>
</evidence>
<evidence type="ECO:0000256" key="3">
    <source>
        <dbReference type="ARBA" id="ARBA00023014"/>
    </source>
</evidence>
<dbReference type="Proteomes" id="UP000284416">
    <property type="component" value="Unassembled WGS sequence"/>
</dbReference>
<feature type="domain" description="4Fe-4S ferredoxin-type" evidence="4">
    <location>
        <begin position="5"/>
        <end position="34"/>
    </location>
</feature>
<proteinExistence type="predicted"/>
<comment type="caution">
    <text evidence="5">The sequence shown here is derived from an EMBL/GenBank/DDBJ whole genome shotgun (WGS) entry which is preliminary data.</text>
</comment>
<dbReference type="PANTHER" id="PTHR43122:SF2">
    <property type="entry name" value="FERREDOXIN SUBUNIT OF PYRUVATE:FLAVODOXIN OXIDOREDUCTASE"/>
    <property type="match status" value="1"/>
</dbReference>
<keyword evidence="6" id="KW-1185">Reference proteome</keyword>
<dbReference type="PROSITE" id="PS51379">
    <property type="entry name" value="4FE4S_FER_2"/>
    <property type="match status" value="2"/>
</dbReference>